<sequence>MSSTDSNCIDRGNIKVNLLNGEKSSNFFIGSGQAVNIYGATFMRGSHKSVLKNAVVTTNVMQIIHIFDDHLLPKPKDGIYGIENAQPVFHGITQARVSDARFFFGCTQDIFIDDLRNLERSVDESLNEMEGKSFEIFGFSLFDNASELLILGGSYVVNLTQNIHISTKRSVTRDYKRWSKLIGISDFKYFQGANDFRIVNGNFMSNRIPDATGSPFSDLGNIHISGFNAFDGAYDFVLNDIDVTVNCIQSVFINHRPFFSTAVNTVRFGKEYIPRGVSTPASLRPDVLLEQLTRGKGDPNDILHTIPGHVPHLTHHDLLTAGSVNYYNIFQGPVDHGDTFNGDIHGSAAGGRHSSNSLSNNGPSARDTELYNRLKETEERLARLEKHLTAKEPLPEIRLEGMSGNSCSTVQIQTD</sequence>
<name>A0A067SWY4_GALM3</name>
<evidence type="ECO:0000313" key="3">
    <source>
        <dbReference type="Proteomes" id="UP000027222"/>
    </source>
</evidence>
<organism evidence="2 3">
    <name type="scientific">Galerina marginata (strain CBS 339.88)</name>
    <dbReference type="NCBI Taxonomy" id="685588"/>
    <lineage>
        <taxon>Eukaryota</taxon>
        <taxon>Fungi</taxon>
        <taxon>Dikarya</taxon>
        <taxon>Basidiomycota</taxon>
        <taxon>Agaricomycotina</taxon>
        <taxon>Agaricomycetes</taxon>
        <taxon>Agaricomycetidae</taxon>
        <taxon>Agaricales</taxon>
        <taxon>Agaricineae</taxon>
        <taxon>Strophariaceae</taxon>
        <taxon>Galerina</taxon>
    </lineage>
</organism>
<reference evidence="3" key="1">
    <citation type="journal article" date="2014" name="Proc. Natl. Acad. Sci. U.S.A.">
        <title>Extensive sampling of basidiomycete genomes demonstrates inadequacy of the white-rot/brown-rot paradigm for wood decay fungi.</title>
        <authorList>
            <person name="Riley R."/>
            <person name="Salamov A.A."/>
            <person name="Brown D.W."/>
            <person name="Nagy L.G."/>
            <person name="Floudas D."/>
            <person name="Held B.W."/>
            <person name="Levasseur A."/>
            <person name="Lombard V."/>
            <person name="Morin E."/>
            <person name="Otillar R."/>
            <person name="Lindquist E.A."/>
            <person name="Sun H."/>
            <person name="LaButti K.M."/>
            <person name="Schmutz J."/>
            <person name="Jabbour D."/>
            <person name="Luo H."/>
            <person name="Baker S.E."/>
            <person name="Pisabarro A.G."/>
            <person name="Walton J.D."/>
            <person name="Blanchette R.A."/>
            <person name="Henrissat B."/>
            <person name="Martin F."/>
            <person name="Cullen D."/>
            <person name="Hibbett D.S."/>
            <person name="Grigoriev I.V."/>
        </authorList>
    </citation>
    <scope>NUCLEOTIDE SEQUENCE [LARGE SCALE GENOMIC DNA]</scope>
    <source>
        <strain evidence="3">CBS 339.88</strain>
    </source>
</reference>
<accession>A0A067SWY4</accession>
<feature type="compositionally biased region" description="Polar residues" evidence="1">
    <location>
        <begin position="353"/>
        <end position="363"/>
    </location>
</feature>
<gene>
    <name evidence="2" type="ORF">GALMADRAFT_253038</name>
</gene>
<dbReference type="EMBL" id="KL142389">
    <property type="protein sequence ID" value="KDR72209.1"/>
    <property type="molecule type" value="Genomic_DNA"/>
</dbReference>
<protein>
    <submittedName>
        <fullName evidence="2">Uncharacterized protein</fullName>
    </submittedName>
</protein>
<dbReference type="AlphaFoldDB" id="A0A067SWY4"/>
<evidence type="ECO:0000313" key="2">
    <source>
        <dbReference type="EMBL" id="KDR72209.1"/>
    </source>
</evidence>
<keyword evidence="3" id="KW-1185">Reference proteome</keyword>
<dbReference type="HOGENOM" id="CLU_662291_0_0_1"/>
<feature type="region of interest" description="Disordered" evidence="1">
    <location>
        <begin position="343"/>
        <end position="367"/>
    </location>
</feature>
<proteinExistence type="predicted"/>
<evidence type="ECO:0000256" key="1">
    <source>
        <dbReference type="SAM" id="MobiDB-lite"/>
    </source>
</evidence>
<dbReference type="Proteomes" id="UP000027222">
    <property type="component" value="Unassembled WGS sequence"/>
</dbReference>